<proteinExistence type="predicted"/>
<name>A0A4Q0I1T7_9FIRM</name>
<accession>A0A4Q0I1T7</accession>
<dbReference type="SUPFAM" id="SSF110849">
    <property type="entry name" value="ParB/Sulfiredoxin"/>
    <property type="match status" value="1"/>
</dbReference>
<dbReference type="RefSeq" id="WP_128706531.1">
    <property type="nucleotide sequence ID" value="NZ_RLII01000047.1"/>
</dbReference>
<protein>
    <recommendedName>
        <fullName evidence="4">ParB/Sulfiredoxin domain-containing protein</fullName>
    </recommendedName>
</protein>
<evidence type="ECO:0000256" key="1">
    <source>
        <dbReference type="SAM" id="MobiDB-lite"/>
    </source>
</evidence>
<reference evidence="3" key="1">
    <citation type="submission" date="2018-11" db="EMBL/GenBank/DDBJ databases">
        <title>Genome sequencing of a novel mesophilic and cellulolytic organism within the genus Hungateiclostridium.</title>
        <authorList>
            <person name="Rettenmaier R."/>
            <person name="Liebl W."/>
            <person name="Zverlov V."/>
        </authorList>
    </citation>
    <scope>NUCLEOTIDE SEQUENCE [LARGE SCALE GENOMIC DNA]</scope>
    <source>
        <strain evidence="3">N2K1</strain>
    </source>
</reference>
<keyword evidence="3" id="KW-1185">Reference proteome</keyword>
<dbReference type="Proteomes" id="UP000289166">
    <property type="component" value="Unassembled WGS sequence"/>
</dbReference>
<dbReference type="AlphaFoldDB" id="A0A4Q0I1T7"/>
<feature type="region of interest" description="Disordered" evidence="1">
    <location>
        <begin position="160"/>
        <end position="181"/>
    </location>
</feature>
<dbReference type="Gene3D" id="3.90.1530.10">
    <property type="entry name" value="Conserved hypothetical protein from pyrococcus furiosus pfu- 392566-001, ParB domain"/>
    <property type="match status" value="1"/>
</dbReference>
<dbReference type="OrthoDB" id="5944985at2"/>
<comment type="caution">
    <text evidence="2">The sequence shown here is derived from an EMBL/GenBank/DDBJ whole genome shotgun (WGS) entry which is preliminary data.</text>
</comment>
<evidence type="ECO:0008006" key="4">
    <source>
        <dbReference type="Google" id="ProtNLM"/>
    </source>
</evidence>
<dbReference type="EMBL" id="RLII01000047">
    <property type="protein sequence ID" value="RXE57625.1"/>
    <property type="molecule type" value="Genomic_DNA"/>
</dbReference>
<sequence>MKTFYKNLDELNTEKYRNILQPLEGEAKELLKKSIQDEGIREAIIIDHEGNVVDGNNRVTIAREIGYKSFIVVKELPQGVDPILFILQNQLGRRNLTEEQRRHFIGEYYNRLKGKQGGDRRTKGQGDTLNAAEETAKKFGVSPRTVKRAGKFAAEVDQMPEEERQEVLSGKKKVKQSKPMSKDKLQIEPKVVINPKPIPHYLRHKPAIECYKKDETYNPSHVKNETDEEVIDLFKEILPEYFNSPQALFVVDHGMAYLDSLCMTNFEKFGRKDKQKMVKTMELILKKTTELMEEAKKRA</sequence>
<evidence type="ECO:0000313" key="3">
    <source>
        <dbReference type="Proteomes" id="UP000289166"/>
    </source>
</evidence>
<gene>
    <name evidence="2" type="ORF">EFD62_16645</name>
</gene>
<dbReference type="InterPro" id="IPR036086">
    <property type="entry name" value="ParB/Sulfiredoxin_sf"/>
</dbReference>
<evidence type="ECO:0000313" key="2">
    <source>
        <dbReference type="EMBL" id="RXE57625.1"/>
    </source>
</evidence>
<organism evidence="2 3">
    <name type="scientific">Acetivibrio mesophilus</name>
    <dbReference type="NCBI Taxonomy" id="2487273"/>
    <lineage>
        <taxon>Bacteria</taxon>
        <taxon>Bacillati</taxon>
        <taxon>Bacillota</taxon>
        <taxon>Clostridia</taxon>
        <taxon>Eubacteriales</taxon>
        <taxon>Oscillospiraceae</taxon>
        <taxon>Acetivibrio</taxon>
    </lineage>
</organism>